<dbReference type="EMBL" id="CM044701">
    <property type="protein sequence ID" value="KAI5682938.1"/>
    <property type="molecule type" value="Genomic_DNA"/>
</dbReference>
<organism evidence="1 2">
    <name type="scientific">Catharanthus roseus</name>
    <name type="common">Madagascar periwinkle</name>
    <name type="synonym">Vinca rosea</name>
    <dbReference type="NCBI Taxonomy" id="4058"/>
    <lineage>
        <taxon>Eukaryota</taxon>
        <taxon>Viridiplantae</taxon>
        <taxon>Streptophyta</taxon>
        <taxon>Embryophyta</taxon>
        <taxon>Tracheophyta</taxon>
        <taxon>Spermatophyta</taxon>
        <taxon>Magnoliopsida</taxon>
        <taxon>eudicotyledons</taxon>
        <taxon>Gunneridae</taxon>
        <taxon>Pentapetalae</taxon>
        <taxon>asterids</taxon>
        <taxon>lamiids</taxon>
        <taxon>Gentianales</taxon>
        <taxon>Apocynaceae</taxon>
        <taxon>Rauvolfioideae</taxon>
        <taxon>Vinceae</taxon>
        <taxon>Catharanthinae</taxon>
        <taxon>Catharanthus</taxon>
    </lineage>
</organism>
<proteinExistence type="predicted"/>
<evidence type="ECO:0000313" key="2">
    <source>
        <dbReference type="Proteomes" id="UP001060085"/>
    </source>
</evidence>
<name>A0ACC0CDQ9_CATRO</name>
<protein>
    <submittedName>
        <fullName evidence="1">Uncharacterized protein</fullName>
    </submittedName>
</protein>
<accession>A0ACC0CDQ9</accession>
<reference evidence="2" key="1">
    <citation type="journal article" date="2023" name="Nat. Plants">
        <title>Single-cell RNA sequencing provides a high-resolution roadmap for understanding the multicellular compartmentation of specialized metabolism.</title>
        <authorList>
            <person name="Sun S."/>
            <person name="Shen X."/>
            <person name="Li Y."/>
            <person name="Li Y."/>
            <person name="Wang S."/>
            <person name="Li R."/>
            <person name="Zhang H."/>
            <person name="Shen G."/>
            <person name="Guo B."/>
            <person name="Wei J."/>
            <person name="Xu J."/>
            <person name="St-Pierre B."/>
            <person name="Chen S."/>
            <person name="Sun C."/>
        </authorList>
    </citation>
    <scope>NUCLEOTIDE SEQUENCE [LARGE SCALE GENOMIC DNA]</scope>
</reference>
<keyword evidence="2" id="KW-1185">Reference proteome</keyword>
<sequence>MQDSPTTSQPSASQSTQSVPDIRPLAWRPPPEDSQKLLYLHVNHPFPEPLPISQLSSRTNSMCLTILGLRSRIRSEVCSGKSFRGRRGLIRATGARYGIIRIPLRIKPSPNEIRGTGLRDREDGEPRSTQDLTEKFFRSKYLEELHKHQKGEKKGEYVDFRSVQFWEKFHEVRRKAEEDGEASGTTMPDDL</sequence>
<dbReference type="Proteomes" id="UP001060085">
    <property type="component" value="Linkage Group LG01"/>
</dbReference>
<gene>
    <name evidence="1" type="ORF">M9H77_04166</name>
</gene>
<evidence type="ECO:0000313" key="1">
    <source>
        <dbReference type="EMBL" id="KAI5682938.1"/>
    </source>
</evidence>
<comment type="caution">
    <text evidence="1">The sequence shown here is derived from an EMBL/GenBank/DDBJ whole genome shotgun (WGS) entry which is preliminary data.</text>
</comment>